<reference evidence="1" key="2">
    <citation type="submission" date="2020-05" db="UniProtKB">
        <authorList>
            <consortium name="EnsemblMetazoa"/>
        </authorList>
    </citation>
    <scope>IDENTIFICATION</scope>
    <source>
        <strain evidence="1">MINIMUS1</strain>
    </source>
</reference>
<sequence length="207" mass="23876">MYPHSQRTAPRALSLHLMSKRGFGSPSAAYSVRTLNARRWTNLEKPATWFRPLHQSSSQLSLKTLPSVKSSKSVETPPETPVTPHTSLIEAIKAIQWNDWRNHLTPTNALQFVQHLPSNTMAAYAMAVNSREYEVVRSIVVKACHLTVYIGKTAYLWLGLFLESREYYYFRYYTLLMLEHTIKWLRYGLRSTFDLIRDWAAKSGPAQ</sequence>
<reference evidence="2" key="1">
    <citation type="submission" date="2013-03" db="EMBL/GenBank/DDBJ databases">
        <title>The Genome Sequence of Anopheles minimus MINIMUS1.</title>
        <authorList>
            <consortium name="The Broad Institute Genomics Platform"/>
            <person name="Neafsey D.E."/>
            <person name="Walton C."/>
            <person name="Walker B."/>
            <person name="Young S.K."/>
            <person name="Zeng Q."/>
            <person name="Gargeya S."/>
            <person name="Fitzgerald M."/>
            <person name="Haas B."/>
            <person name="Abouelleil A."/>
            <person name="Allen A.W."/>
            <person name="Alvarado L."/>
            <person name="Arachchi H.M."/>
            <person name="Berlin A.M."/>
            <person name="Chapman S.B."/>
            <person name="Gainer-Dewar J."/>
            <person name="Goldberg J."/>
            <person name="Griggs A."/>
            <person name="Gujja S."/>
            <person name="Hansen M."/>
            <person name="Howarth C."/>
            <person name="Imamovic A."/>
            <person name="Ireland A."/>
            <person name="Larimer J."/>
            <person name="McCowan C."/>
            <person name="Murphy C."/>
            <person name="Pearson M."/>
            <person name="Poon T.W."/>
            <person name="Priest M."/>
            <person name="Roberts A."/>
            <person name="Saif S."/>
            <person name="Shea T."/>
            <person name="Sisk P."/>
            <person name="Sykes S."/>
            <person name="Wortman J."/>
            <person name="Nusbaum C."/>
            <person name="Birren B."/>
        </authorList>
    </citation>
    <scope>NUCLEOTIDE SEQUENCE [LARGE SCALE GENOMIC DNA]</scope>
    <source>
        <strain evidence="2">MINIMUS1</strain>
    </source>
</reference>
<protein>
    <submittedName>
        <fullName evidence="1">Uncharacterized protein</fullName>
    </submittedName>
</protein>
<organism evidence="1 2">
    <name type="scientific">Anopheles minimus</name>
    <dbReference type="NCBI Taxonomy" id="112268"/>
    <lineage>
        <taxon>Eukaryota</taxon>
        <taxon>Metazoa</taxon>
        <taxon>Ecdysozoa</taxon>
        <taxon>Arthropoda</taxon>
        <taxon>Hexapoda</taxon>
        <taxon>Insecta</taxon>
        <taxon>Pterygota</taxon>
        <taxon>Neoptera</taxon>
        <taxon>Endopterygota</taxon>
        <taxon>Diptera</taxon>
        <taxon>Nematocera</taxon>
        <taxon>Culicoidea</taxon>
        <taxon>Culicidae</taxon>
        <taxon>Anophelinae</taxon>
        <taxon>Anopheles</taxon>
    </lineage>
</organism>
<proteinExistence type="predicted"/>
<keyword evidence="2" id="KW-1185">Reference proteome</keyword>
<dbReference type="EnsemblMetazoa" id="AMIN015587-RA">
    <property type="protein sequence ID" value="AMIN015587-PA"/>
    <property type="gene ID" value="AMIN015587"/>
</dbReference>
<evidence type="ECO:0000313" key="2">
    <source>
        <dbReference type="Proteomes" id="UP000075920"/>
    </source>
</evidence>
<dbReference type="VEuPathDB" id="VectorBase:AMIN015587"/>
<name>A0A182WQV1_9DIPT</name>
<accession>A0A182WQV1</accession>
<dbReference type="Proteomes" id="UP000075920">
    <property type="component" value="Unassembled WGS sequence"/>
</dbReference>
<dbReference type="AlphaFoldDB" id="A0A182WQV1"/>
<evidence type="ECO:0000313" key="1">
    <source>
        <dbReference type="EnsemblMetazoa" id="AMIN015587-PA"/>
    </source>
</evidence>